<keyword evidence="2" id="KW-0812">Transmembrane</keyword>
<feature type="compositionally biased region" description="Basic and acidic residues" evidence="1">
    <location>
        <begin position="1050"/>
        <end position="1060"/>
    </location>
</feature>
<dbReference type="OrthoDB" id="5027419at2"/>
<accession>A0A4P6KGB9</accession>
<gene>
    <name evidence="3" type="ORF">EVS81_10910</name>
</gene>
<dbReference type="RefSeq" id="WP_130110409.1">
    <property type="nucleotide sequence ID" value="NZ_CP035806.1"/>
</dbReference>
<feature type="transmembrane region" description="Helical" evidence="2">
    <location>
        <begin position="980"/>
        <end position="1002"/>
    </location>
</feature>
<feature type="transmembrane region" description="Helical" evidence="2">
    <location>
        <begin position="601"/>
        <end position="622"/>
    </location>
</feature>
<organism evidence="3 4">
    <name type="scientific">Leucobacter triazinivorans</name>
    <dbReference type="NCBI Taxonomy" id="1784719"/>
    <lineage>
        <taxon>Bacteria</taxon>
        <taxon>Bacillati</taxon>
        <taxon>Actinomycetota</taxon>
        <taxon>Actinomycetes</taxon>
        <taxon>Micrococcales</taxon>
        <taxon>Microbacteriaceae</taxon>
        <taxon>Leucobacter</taxon>
    </lineage>
</organism>
<feature type="transmembrane region" description="Helical" evidence="2">
    <location>
        <begin position="328"/>
        <end position="350"/>
    </location>
</feature>
<evidence type="ECO:0000256" key="1">
    <source>
        <dbReference type="SAM" id="MobiDB-lite"/>
    </source>
</evidence>
<feature type="transmembrane region" description="Helical" evidence="2">
    <location>
        <begin position="470"/>
        <end position="490"/>
    </location>
</feature>
<feature type="transmembrane region" description="Helical" evidence="2">
    <location>
        <begin position="946"/>
        <end position="968"/>
    </location>
</feature>
<evidence type="ECO:0000256" key="2">
    <source>
        <dbReference type="SAM" id="Phobius"/>
    </source>
</evidence>
<feature type="transmembrane region" description="Helical" evidence="2">
    <location>
        <begin position="1014"/>
        <end position="1036"/>
    </location>
</feature>
<protein>
    <submittedName>
        <fullName evidence="3">DUF2207 domain-containing protein</fullName>
    </submittedName>
</protein>
<dbReference type="AlphaFoldDB" id="A0A4P6KGB9"/>
<dbReference type="KEGG" id="ltr:EVS81_10910"/>
<evidence type="ECO:0000313" key="3">
    <source>
        <dbReference type="EMBL" id="QBE49280.1"/>
    </source>
</evidence>
<name>A0A4P6KGB9_9MICO</name>
<sequence length="1072" mass="117500">MSEKRSTSGHRGDPSDRTDVFDLAGTDPELLNSGRIPDPQPEHTPFFRWLARIFTTIEARLRARGDTSMRNAIRFFWAFVAIIGVFLLVGPVINKPLDFDDVLDSAKLSEVDWVATDAQIDYALERGGDGGFLADVSEQYTARFTNGPEAAVERVFATEFNGHDTRFEVHAATIDGEPAEVEVRRGATVTRVLISSPDGTRLEGEREIALAYELHDLVTAETDAATGQPVDSWSWPLLGPSWPQATQGVEVSLTLPHDLDEALVRAPRAYVGWLLLNGTEWLTPEAQTAQGVRYAFSNDDTLPPHADLSIVASFEAGTFDQPPTTPLFWLQTWGPLLPLALLVILLLFALAARRVVWADSAGEPWYLTRSDPPDDLTPARAAQLLDRPWHAELISELTQETGAAKQSKQSKRKPVDTGGRGRELWLAAVARAGMRAGRFGNFPSVARRRARWRAHDRPVEDRLRWAPDSYVRDTFILGSLAIVLVQWGLLRQLSHQVILSVVWWPGLFVLASTVLALVIVGAVRRPRPLTRAGALAVQQLKGVDAYARATRLLDRGPVDDELLPYAALFEGPRRAGRAVAGHAARESGDRWLGRGWRTEHFVSLPAVLAVLAAAGLLAGSIVTVSTQPAPYADQDFVTWPGSATPGAIWSQVEGFEIDAELERDEQGRAQLSVVERNTVRFTPGGGSVPQFAREWPRERLGQDLGLDVESVRLGGEEVPFQELLGPQSLAVATRMSDVLDGVHDVEIRYRLSTPIVDAPDGPDSQQQLRWTAVLDFWEDTYYTDAANPFDGTAPVRPLRIGLTVSPDIAEEIRSGGWIDSDHERDRVPYENGNWYQPWEYETGISLDDELGVSTHYDLRVGDERTLDDGSLVVSLDAEAVESREGEDRIEETPAGPWRVSEELNAALEKYELGTTNDLGVVLNFPAGAFAGVDDQAYERYRAARDLPYTAVLGLAVLIGAASTSILLFARRTRRRASASLRTVSFAAIPLAAAAQSVLFWWAVMSMPGSDNRGWGAIVLGTLMLAAVVAQAIVVGARGGGNARGARGGGRRRDDRGERNDPAGGRRARKRTA</sequence>
<feature type="region of interest" description="Disordered" evidence="1">
    <location>
        <begin position="399"/>
        <end position="418"/>
    </location>
</feature>
<keyword evidence="4" id="KW-1185">Reference proteome</keyword>
<dbReference type="EMBL" id="CP035806">
    <property type="protein sequence ID" value="QBE49280.1"/>
    <property type="molecule type" value="Genomic_DNA"/>
</dbReference>
<feature type="region of interest" description="Disordered" evidence="1">
    <location>
        <begin position="1039"/>
        <end position="1072"/>
    </location>
</feature>
<feature type="transmembrane region" description="Helical" evidence="2">
    <location>
        <begin position="72"/>
        <end position="93"/>
    </location>
</feature>
<feature type="region of interest" description="Disordered" evidence="1">
    <location>
        <begin position="1"/>
        <end position="20"/>
    </location>
</feature>
<dbReference type="Proteomes" id="UP000289260">
    <property type="component" value="Chromosome"/>
</dbReference>
<keyword evidence="2" id="KW-0472">Membrane</keyword>
<reference evidence="3 4" key="1">
    <citation type="submission" date="2019-02" db="EMBL/GenBank/DDBJ databases">
        <authorList>
            <person name="Sun L."/>
            <person name="Pan D."/>
            <person name="Wu X."/>
        </authorList>
    </citation>
    <scope>NUCLEOTIDE SEQUENCE [LARGE SCALE GENOMIC DNA]</scope>
    <source>
        <strain evidence="3 4">JW-1</strain>
    </source>
</reference>
<evidence type="ECO:0000313" key="4">
    <source>
        <dbReference type="Proteomes" id="UP000289260"/>
    </source>
</evidence>
<keyword evidence="2" id="KW-1133">Transmembrane helix</keyword>
<proteinExistence type="predicted"/>
<feature type="transmembrane region" description="Helical" evidence="2">
    <location>
        <begin position="502"/>
        <end position="523"/>
    </location>
</feature>